<name>A0A2H0W8J3_9BACT</name>
<evidence type="ECO:0000313" key="6">
    <source>
        <dbReference type="EMBL" id="PIS08984.1"/>
    </source>
</evidence>
<dbReference type="PANTHER" id="PTHR42887">
    <property type="entry name" value="OS12G0638800 PROTEIN"/>
    <property type="match status" value="1"/>
</dbReference>
<keyword evidence="2" id="KW-0285">Flavoprotein</keyword>
<evidence type="ECO:0000313" key="7">
    <source>
        <dbReference type="Proteomes" id="UP000230093"/>
    </source>
</evidence>
<keyword evidence="3" id="KW-0274">FAD</keyword>
<dbReference type="Pfam" id="PF22780">
    <property type="entry name" value="HI0933_like_1st"/>
    <property type="match status" value="1"/>
</dbReference>
<dbReference type="InterPro" id="IPR036188">
    <property type="entry name" value="FAD/NAD-bd_sf"/>
</dbReference>
<sequence length="411" mass="45950">MNNVFEVAIIGGGPAGMMAGIEAKTSKNKVIILEKNQSLGKKLLLTGKGRCNLTTSKEIPQIIDAFGKKGKFLYGALTRFSNQNLRQFFEEKGVKLKVERGGRVFPQSDKSKTILNCFEKELKKKKVKINFEFKVKKVIVKDNLFKLINQEETILAKKLIIATGGKSYPQTGSTGDGYLFAQALGHKIIRPEPALVPLIVNDKEINSLAGLSLKNINLSFFCEDKVFLKEFGEMLFTHQGISGPIVLEFSKEVYKKLNKGKKILAQIDLKPALEKSVLKKRIHREIEKMPKKEYQNLLRVLLPRLLIEYVLKITEVDKHLKNACLTEIQISNLINFLKDFRFEITGVMPLKTAIVTSGGIDINEINSKTMESKIVPNLFFAGEIIALDGPTGGYNLQKAFSTGWLAGKSTN</sequence>
<dbReference type="InterPro" id="IPR023166">
    <property type="entry name" value="BaiN-like_dom_sf"/>
</dbReference>
<proteinExistence type="predicted"/>
<dbReference type="EMBL" id="PEZT01000023">
    <property type="protein sequence ID" value="PIS08984.1"/>
    <property type="molecule type" value="Genomic_DNA"/>
</dbReference>
<dbReference type="InterPro" id="IPR004792">
    <property type="entry name" value="BaiN-like"/>
</dbReference>
<gene>
    <name evidence="6" type="ORF">COT75_03935</name>
</gene>
<dbReference type="AlphaFoldDB" id="A0A2H0W8J3"/>
<organism evidence="6 7">
    <name type="scientific">Candidatus Beckwithbacteria bacterium CG10_big_fil_rev_8_21_14_0_10_34_10</name>
    <dbReference type="NCBI Taxonomy" id="1974495"/>
    <lineage>
        <taxon>Bacteria</taxon>
        <taxon>Candidatus Beckwithiibacteriota</taxon>
    </lineage>
</organism>
<accession>A0A2H0W8J3</accession>
<protein>
    <submittedName>
        <fullName evidence="6">Aminoacetone oxidase family FAD-binding enzyme</fullName>
    </submittedName>
</protein>
<dbReference type="SUPFAM" id="SSF160996">
    <property type="entry name" value="HI0933 insert domain-like"/>
    <property type="match status" value="1"/>
</dbReference>
<feature type="domain" description="RsdA/BaiN/AoA(So)-like insert" evidence="5">
    <location>
        <begin position="192"/>
        <end position="355"/>
    </location>
</feature>
<reference evidence="7" key="1">
    <citation type="submission" date="2017-09" db="EMBL/GenBank/DDBJ databases">
        <title>Depth-based differentiation of microbial function through sediment-hosted aquifers and enrichment of novel symbionts in the deep terrestrial subsurface.</title>
        <authorList>
            <person name="Probst A.J."/>
            <person name="Ladd B."/>
            <person name="Jarett J.K."/>
            <person name="Geller-Mcgrath D.E."/>
            <person name="Sieber C.M.K."/>
            <person name="Emerson J.B."/>
            <person name="Anantharaman K."/>
            <person name="Thomas B.C."/>
            <person name="Malmstrom R."/>
            <person name="Stieglmeier M."/>
            <person name="Klingl A."/>
            <person name="Woyke T."/>
            <person name="Ryan C.M."/>
            <person name="Banfield J.F."/>
        </authorList>
    </citation>
    <scope>NUCLEOTIDE SEQUENCE [LARGE SCALE GENOMIC DNA]</scope>
</reference>
<dbReference type="PRINTS" id="PR00411">
    <property type="entry name" value="PNDRDTASEI"/>
</dbReference>
<evidence type="ECO:0000259" key="5">
    <source>
        <dbReference type="Pfam" id="PF22780"/>
    </source>
</evidence>
<evidence type="ECO:0000256" key="1">
    <source>
        <dbReference type="ARBA" id="ARBA00001974"/>
    </source>
</evidence>
<evidence type="ECO:0000256" key="2">
    <source>
        <dbReference type="ARBA" id="ARBA00022630"/>
    </source>
</evidence>
<dbReference type="SUPFAM" id="SSF51905">
    <property type="entry name" value="FAD/NAD(P)-binding domain"/>
    <property type="match status" value="1"/>
</dbReference>
<dbReference type="Gene3D" id="3.50.50.60">
    <property type="entry name" value="FAD/NAD(P)-binding domain"/>
    <property type="match status" value="1"/>
</dbReference>
<dbReference type="PANTHER" id="PTHR42887:SF2">
    <property type="entry name" value="OS12G0638800 PROTEIN"/>
    <property type="match status" value="1"/>
</dbReference>
<dbReference type="InterPro" id="IPR057661">
    <property type="entry name" value="RsdA/BaiN/AoA(So)_Rossmann"/>
</dbReference>
<comment type="cofactor">
    <cofactor evidence="1">
        <name>FAD</name>
        <dbReference type="ChEBI" id="CHEBI:57692"/>
    </cofactor>
</comment>
<dbReference type="InterPro" id="IPR055178">
    <property type="entry name" value="RsdA/BaiN/AoA(So)-like_dom"/>
</dbReference>
<comment type="caution">
    <text evidence="6">The sequence shown here is derived from an EMBL/GenBank/DDBJ whole genome shotgun (WGS) entry which is preliminary data.</text>
</comment>
<dbReference type="NCBIfam" id="TIGR00275">
    <property type="entry name" value="aminoacetone oxidase family FAD-binding enzyme"/>
    <property type="match status" value="1"/>
</dbReference>
<dbReference type="PRINTS" id="PR00368">
    <property type="entry name" value="FADPNR"/>
</dbReference>
<feature type="domain" description="RsdA/BaiN/AoA(So)-like Rossmann fold-like" evidence="4">
    <location>
        <begin position="6"/>
        <end position="408"/>
    </location>
</feature>
<dbReference type="Gene3D" id="2.40.30.10">
    <property type="entry name" value="Translation factors"/>
    <property type="match status" value="1"/>
</dbReference>
<dbReference type="Pfam" id="PF03486">
    <property type="entry name" value="HI0933_like"/>
    <property type="match status" value="1"/>
</dbReference>
<dbReference type="Gene3D" id="1.10.8.260">
    <property type="entry name" value="HI0933 insert domain-like"/>
    <property type="match status" value="1"/>
</dbReference>
<evidence type="ECO:0000259" key="4">
    <source>
        <dbReference type="Pfam" id="PF03486"/>
    </source>
</evidence>
<dbReference type="Proteomes" id="UP000230093">
    <property type="component" value="Unassembled WGS sequence"/>
</dbReference>
<evidence type="ECO:0000256" key="3">
    <source>
        <dbReference type="ARBA" id="ARBA00022827"/>
    </source>
</evidence>